<sequence length="143" mass="16597">MEKLHKYCLSVLLVIICTNISAQVNNSSVENDDCQQLYRLYSQILQQDHEASKGFGVHKRSVRNFTISHKENAVDLIGRSHPGQEQKFSFKNKYGADIAEKQKHQLLLYNFEKSSKENLFAINLYFKTKVSKVRNKDYLRVIG</sequence>
<feature type="chain" id="PRO_5012793195" evidence="1">
    <location>
        <begin position="23"/>
        <end position="143"/>
    </location>
</feature>
<dbReference type="OrthoDB" id="935812at2"/>
<keyword evidence="3" id="KW-1185">Reference proteome</keyword>
<name>A0A1M4VBW3_9FLAO</name>
<dbReference type="Proteomes" id="UP000184236">
    <property type="component" value="Unassembled WGS sequence"/>
</dbReference>
<evidence type="ECO:0000313" key="3">
    <source>
        <dbReference type="Proteomes" id="UP000184236"/>
    </source>
</evidence>
<reference evidence="3" key="1">
    <citation type="submission" date="2016-11" db="EMBL/GenBank/DDBJ databases">
        <authorList>
            <person name="Varghese N."/>
            <person name="Submissions S."/>
        </authorList>
    </citation>
    <scope>NUCLEOTIDE SEQUENCE [LARGE SCALE GENOMIC DNA]</scope>
    <source>
        <strain evidence="3">DSM 26898</strain>
    </source>
</reference>
<feature type="signal peptide" evidence="1">
    <location>
        <begin position="1"/>
        <end position="22"/>
    </location>
</feature>
<gene>
    <name evidence="2" type="ORF">SAMN05444408_10328</name>
</gene>
<dbReference type="AlphaFoldDB" id="A0A1M4VBW3"/>
<dbReference type="STRING" id="1302685.SAMN05444408_10328"/>
<protein>
    <submittedName>
        <fullName evidence="2">Uncharacterized protein</fullName>
    </submittedName>
</protein>
<proteinExistence type="predicted"/>
<organism evidence="2 3">
    <name type="scientific">Chryseobacterium takakiae</name>
    <dbReference type="NCBI Taxonomy" id="1302685"/>
    <lineage>
        <taxon>Bacteria</taxon>
        <taxon>Pseudomonadati</taxon>
        <taxon>Bacteroidota</taxon>
        <taxon>Flavobacteriia</taxon>
        <taxon>Flavobacteriales</taxon>
        <taxon>Weeksellaceae</taxon>
        <taxon>Chryseobacterium group</taxon>
        <taxon>Chryseobacterium</taxon>
    </lineage>
</organism>
<evidence type="ECO:0000313" key="2">
    <source>
        <dbReference type="EMBL" id="SHE66328.1"/>
    </source>
</evidence>
<keyword evidence="1" id="KW-0732">Signal</keyword>
<evidence type="ECO:0000256" key="1">
    <source>
        <dbReference type="SAM" id="SignalP"/>
    </source>
</evidence>
<dbReference type="EMBL" id="FQVO01000003">
    <property type="protein sequence ID" value="SHE66328.1"/>
    <property type="molecule type" value="Genomic_DNA"/>
</dbReference>
<accession>A0A1M4VBW3</accession>
<dbReference type="RefSeq" id="WP_072883737.1">
    <property type="nucleotide sequence ID" value="NZ_FQVO01000003.1"/>
</dbReference>